<evidence type="ECO:0000256" key="1">
    <source>
        <dbReference type="ARBA" id="ARBA00005634"/>
    </source>
</evidence>
<dbReference type="Pfam" id="PF02225">
    <property type="entry name" value="PA"/>
    <property type="match status" value="1"/>
</dbReference>
<dbReference type="Gene3D" id="3.40.630.10">
    <property type="entry name" value="Zn peptidases"/>
    <property type="match status" value="1"/>
</dbReference>
<proteinExistence type="inferred from homology"/>
<dbReference type="FunFam" id="3.50.30.30:FF:000045">
    <property type="entry name" value="Predicted protein"/>
    <property type="match status" value="1"/>
</dbReference>
<reference evidence="4" key="1">
    <citation type="submission" date="2021-09" db="EMBL/GenBank/DDBJ databases">
        <authorList>
            <consortium name="Pathogen Informatics"/>
        </authorList>
    </citation>
    <scope>NUCLEOTIDE SEQUENCE</scope>
</reference>
<gene>
    <name evidence="4" type="ORF">CJOHNSTONI_LOCUS642</name>
</gene>
<dbReference type="SUPFAM" id="SSF53187">
    <property type="entry name" value="Zn-dependent exopeptidases"/>
    <property type="match status" value="1"/>
</dbReference>
<comment type="similarity">
    <text evidence="1">Belongs to the peptidase M28 family. M28B subfamily.</text>
</comment>
<keyword evidence="5" id="KW-1185">Reference proteome</keyword>
<feature type="domain" description="PA" evidence="2">
    <location>
        <begin position="114"/>
        <end position="200"/>
    </location>
</feature>
<name>A0A8J2LW88_9BILA</name>
<comment type="caution">
    <text evidence="4">The sequence shown here is derived from an EMBL/GenBank/DDBJ whole genome shotgun (WGS) entry which is preliminary data.</text>
</comment>
<dbReference type="EMBL" id="CAKAEH010000169">
    <property type="protein sequence ID" value="CAG9530118.1"/>
    <property type="molecule type" value="Genomic_DNA"/>
</dbReference>
<dbReference type="AlphaFoldDB" id="A0A8J2LW88"/>
<sequence>MDAFNAENIKKNIKWLSEKIHVAGTKENVELMKKIAYKYHRYGYDVKTYSYNVLLNYPNYEKPNRIELQIDDKKWEEISNGLAEKLGPKEAQEQQTDPRGLIYWTAYSKNGTVIGPIVYVNYGTIDDYKRLDKFGISLKGKIALCRYGAVFRGDKVQLAVKHGAIGMILYSDPFDYTNGRNDAKVFPDAIWLPESGAQRGTLLKTDGDPETPLLPSKYYVYRTETEKNLRDRQIMPSIPVMPIGYRDARKIMKNFNGPQIKLRDWIGSMNVTYRITGTAIFRVIVHSTCTHRIITNIVATMFGREEPDRYVLFSNHYDSWVKGTIDPISATGTMLEMARVLSKIKKSTKWRPRRTIMFCLWDAEEFGLIGSTEWVEEFMKPLQQRAIAVINVDNINGDTSLSVKAVPLLYRVIVNAAAK</sequence>
<dbReference type="CDD" id="cd02121">
    <property type="entry name" value="PA_GCPII_like"/>
    <property type="match status" value="1"/>
</dbReference>
<organism evidence="4 5">
    <name type="scientific">Cercopithifilaria johnstoni</name>
    <dbReference type="NCBI Taxonomy" id="2874296"/>
    <lineage>
        <taxon>Eukaryota</taxon>
        <taxon>Metazoa</taxon>
        <taxon>Ecdysozoa</taxon>
        <taxon>Nematoda</taxon>
        <taxon>Chromadorea</taxon>
        <taxon>Rhabditida</taxon>
        <taxon>Spirurina</taxon>
        <taxon>Spiruromorpha</taxon>
        <taxon>Filarioidea</taxon>
        <taxon>Onchocercidae</taxon>
        <taxon>Cercopithifilaria</taxon>
    </lineage>
</organism>
<dbReference type="InterPro" id="IPR046450">
    <property type="entry name" value="PA_dom_sf"/>
</dbReference>
<feature type="domain" description="Peptidase M28" evidence="3">
    <location>
        <begin position="296"/>
        <end position="398"/>
    </location>
</feature>
<dbReference type="Pfam" id="PF04389">
    <property type="entry name" value="Peptidase_M28"/>
    <property type="match status" value="1"/>
</dbReference>
<dbReference type="InterPro" id="IPR039373">
    <property type="entry name" value="Peptidase_M28B"/>
</dbReference>
<evidence type="ECO:0000313" key="5">
    <source>
        <dbReference type="Proteomes" id="UP000746747"/>
    </source>
</evidence>
<dbReference type="SUPFAM" id="SSF52025">
    <property type="entry name" value="PA domain"/>
    <property type="match status" value="1"/>
</dbReference>
<protein>
    <submittedName>
        <fullName evidence="4">Uncharacterized protein</fullName>
    </submittedName>
</protein>
<dbReference type="OrthoDB" id="5841748at2759"/>
<dbReference type="GO" id="GO:0004180">
    <property type="term" value="F:carboxypeptidase activity"/>
    <property type="evidence" value="ECO:0007669"/>
    <property type="project" value="TreeGrafter"/>
</dbReference>
<dbReference type="FunFam" id="3.40.630.10:FF:000101">
    <property type="entry name" value="N-acetylated alpha-linked acidic dipeptidase like 1"/>
    <property type="match status" value="1"/>
</dbReference>
<accession>A0A8J2LW88</accession>
<dbReference type="PANTHER" id="PTHR10404:SF77">
    <property type="entry name" value="GLUTAMATE CARBOXYPEPTIDASE 2 HOMOLOG"/>
    <property type="match status" value="1"/>
</dbReference>
<dbReference type="InterPro" id="IPR007484">
    <property type="entry name" value="Peptidase_M28"/>
</dbReference>
<evidence type="ECO:0000259" key="3">
    <source>
        <dbReference type="Pfam" id="PF04389"/>
    </source>
</evidence>
<evidence type="ECO:0000259" key="2">
    <source>
        <dbReference type="Pfam" id="PF02225"/>
    </source>
</evidence>
<dbReference type="Gene3D" id="3.50.30.30">
    <property type="match status" value="1"/>
</dbReference>
<dbReference type="Proteomes" id="UP000746747">
    <property type="component" value="Unassembled WGS sequence"/>
</dbReference>
<dbReference type="InterPro" id="IPR003137">
    <property type="entry name" value="PA_domain"/>
</dbReference>
<dbReference type="PANTHER" id="PTHR10404">
    <property type="entry name" value="N-ACETYLATED-ALPHA-LINKED ACIDIC DIPEPTIDASE"/>
    <property type="match status" value="1"/>
</dbReference>
<evidence type="ECO:0000313" key="4">
    <source>
        <dbReference type="EMBL" id="CAG9530118.1"/>
    </source>
</evidence>